<dbReference type="EMBL" id="HBHK01009663">
    <property type="protein sequence ID" value="CAD9678031.1"/>
    <property type="molecule type" value="Transcribed_RNA"/>
</dbReference>
<proteinExistence type="predicted"/>
<dbReference type="Pfam" id="PF02373">
    <property type="entry name" value="JmjC"/>
    <property type="match status" value="1"/>
</dbReference>
<dbReference type="Gene3D" id="2.60.120.650">
    <property type="entry name" value="Cupin"/>
    <property type="match status" value="1"/>
</dbReference>
<dbReference type="Pfam" id="PF04488">
    <property type="entry name" value="Gly_transf_sug"/>
    <property type="match status" value="1"/>
</dbReference>
<feature type="domain" description="JmjC" evidence="1">
    <location>
        <begin position="91"/>
        <end position="255"/>
    </location>
</feature>
<dbReference type="PROSITE" id="PS51184">
    <property type="entry name" value="JMJC"/>
    <property type="match status" value="1"/>
</dbReference>
<dbReference type="InterPro" id="IPR007577">
    <property type="entry name" value="GlycoTrfase_DXD_sugar-bd_CS"/>
</dbReference>
<dbReference type="SUPFAM" id="SSF53448">
    <property type="entry name" value="Nucleotide-diphospho-sugar transferases"/>
    <property type="match status" value="1"/>
</dbReference>
<name>A0A7S2RQY1_9STRA</name>
<dbReference type="InterPro" id="IPR029044">
    <property type="entry name" value="Nucleotide-diphossugar_trans"/>
</dbReference>
<evidence type="ECO:0000259" key="1">
    <source>
        <dbReference type="PROSITE" id="PS51184"/>
    </source>
</evidence>
<dbReference type="SUPFAM" id="SSF51197">
    <property type="entry name" value="Clavaminate synthase-like"/>
    <property type="match status" value="1"/>
</dbReference>
<protein>
    <recommendedName>
        <fullName evidence="1">JmjC domain-containing protein</fullName>
    </recommendedName>
</protein>
<gene>
    <name evidence="2" type="ORF">QSP1433_LOCUS6016</name>
</gene>
<organism evidence="2">
    <name type="scientific">Mucochytrium quahogii</name>
    <dbReference type="NCBI Taxonomy" id="96639"/>
    <lineage>
        <taxon>Eukaryota</taxon>
        <taxon>Sar</taxon>
        <taxon>Stramenopiles</taxon>
        <taxon>Bigyra</taxon>
        <taxon>Labyrinthulomycetes</taxon>
        <taxon>Thraustochytrida</taxon>
        <taxon>Thraustochytriidae</taxon>
        <taxon>Mucochytrium</taxon>
    </lineage>
</organism>
<dbReference type="SMART" id="SM00558">
    <property type="entry name" value="JmjC"/>
    <property type="match status" value="1"/>
</dbReference>
<dbReference type="Gene3D" id="3.90.550.20">
    <property type="match status" value="1"/>
</dbReference>
<sequence>MDCDAMDLERFRKVYEQTDTPVRIMGCTREWDLQMWTLNFLLEEFGNENFALHSGQQFTLAEYVSYAKERGGDDEKPLYLFEDLSLLKCGDPKRRLLEGYKVPKYFQSDLFDIVCDDNTCRPRFRWMLIGPARSGTRIHVDPLGTGAWNTLLVGHKRWVLFPPELDTEAIMSIMSLEYETISVETWFLRILPGLKKDSKLGCKLIEFTQQPGETVFIPAGWWHIVLNLDMTVAVTQNFASKHRIAQVAASMKKQSESAYKLAWFREMRTRFPDTFLSMYNLPDEFIDTSHLEFVLPVQKWGLWSKDDREWLTCLQDRYSRFVKQLNADRGLPQTPRRIPKIIHHIWLGQGKIPNARKWMKSWGKFHTAENGWKVRLWRDKDVENLGLKNFEAYRNAETFGEKSDIARYEILERFGGIYVDIDFQALQSLDTVVSCLENCSVEFACGFSNVGAVELNNALIISTPGHRVLADLVAEVGETSLQNGRIQNVFALVQDYIGVDEKIPSFSSTSMRVIETTGPGLFTKVVMNDILQNNDNTTLVFGPVLFYPVANTCPHSSHFPEEAYAVHHWNRSWQT</sequence>
<dbReference type="PANTHER" id="PTHR12480">
    <property type="entry name" value="ARGININE DEMETHYLASE AND LYSYL-HYDROXYLASE JMJD"/>
    <property type="match status" value="1"/>
</dbReference>
<dbReference type="AlphaFoldDB" id="A0A7S2RQY1"/>
<accession>A0A7S2RQY1</accession>
<reference evidence="2" key="1">
    <citation type="submission" date="2021-01" db="EMBL/GenBank/DDBJ databases">
        <authorList>
            <person name="Corre E."/>
            <person name="Pelletier E."/>
            <person name="Niang G."/>
            <person name="Scheremetjew M."/>
            <person name="Finn R."/>
            <person name="Kale V."/>
            <person name="Holt S."/>
            <person name="Cochrane G."/>
            <person name="Meng A."/>
            <person name="Brown T."/>
            <person name="Cohen L."/>
        </authorList>
    </citation>
    <scope>NUCLEOTIDE SEQUENCE</scope>
    <source>
        <strain evidence="2">NY070348D</strain>
    </source>
</reference>
<evidence type="ECO:0000313" key="2">
    <source>
        <dbReference type="EMBL" id="CAD9678031.1"/>
    </source>
</evidence>
<dbReference type="InterPro" id="IPR050910">
    <property type="entry name" value="JMJD6_ArgDemeth/LysHydrox"/>
</dbReference>
<dbReference type="InterPro" id="IPR003347">
    <property type="entry name" value="JmjC_dom"/>
</dbReference>